<feature type="binding site" evidence="5">
    <location>
        <position position="119"/>
    </location>
    <ligand>
        <name>ATP</name>
        <dbReference type="ChEBI" id="CHEBI:30616"/>
    </ligand>
</feature>
<evidence type="ECO:0000256" key="1">
    <source>
        <dbReference type="ARBA" id="ARBA00022679"/>
    </source>
</evidence>
<reference evidence="8 9" key="1">
    <citation type="submission" date="2019-02" db="EMBL/GenBank/DDBJ databases">
        <title>WGS of Pseudoxanthomonas species novum from clinical isolates.</title>
        <authorList>
            <person name="Bernier A.-M."/>
            <person name="Bernard K."/>
            <person name="Vachon A."/>
        </authorList>
    </citation>
    <scope>NUCLEOTIDE SEQUENCE [LARGE SCALE GENOMIC DNA]</scope>
    <source>
        <strain evidence="8 9">NML171200</strain>
    </source>
</reference>
<keyword evidence="3 8" id="KW-0418">Kinase</keyword>
<gene>
    <name evidence="8" type="ORF">EA660_08520</name>
</gene>
<dbReference type="InterPro" id="IPR011990">
    <property type="entry name" value="TPR-like_helical_dom_sf"/>
</dbReference>
<keyword evidence="6" id="KW-0472">Membrane</keyword>
<evidence type="ECO:0000256" key="6">
    <source>
        <dbReference type="SAM" id="Phobius"/>
    </source>
</evidence>
<keyword evidence="1" id="KW-0808">Transferase</keyword>
<dbReference type="InterPro" id="IPR017441">
    <property type="entry name" value="Protein_kinase_ATP_BS"/>
</dbReference>
<dbReference type="Proteomes" id="UP000292627">
    <property type="component" value="Unassembled WGS sequence"/>
</dbReference>
<evidence type="ECO:0000256" key="5">
    <source>
        <dbReference type="PROSITE-ProRule" id="PRU10141"/>
    </source>
</evidence>
<keyword evidence="6" id="KW-1133">Transmembrane helix</keyword>
<name>A0A4Q8LAL0_9GAMM</name>
<dbReference type="Gene3D" id="1.25.40.10">
    <property type="entry name" value="Tetratricopeptide repeat domain"/>
    <property type="match status" value="1"/>
</dbReference>
<dbReference type="OrthoDB" id="9801841at2"/>
<feature type="transmembrane region" description="Helical" evidence="6">
    <location>
        <begin position="396"/>
        <end position="417"/>
    </location>
</feature>
<evidence type="ECO:0000256" key="2">
    <source>
        <dbReference type="ARBA" id="ARBA00022741"/>
    </source>
</evidence>
<dbReference type="RefSeq" id="WP_130551121.1">
    <property type="nucleotide sequence ID" value="NZ_SHMC01000003.1"/>
</dbReference>
<keyword evidence="8" id="KW-0723">Serine/threonine-protein kinase</keyword>
<evidence type="ECO:0000313" key="8">
    <source>
        <dbReference type="EMBL" id="TAA25490.1"/>
    </source>
</evidence>
<evidence type="ECO:0000256" key="4">
    <source>
        <dbReference type="ARBA" id="ARBA00022840"/>
    </source>
</evidence>
<dbReference type="Pfam" id="PF00069">
    <property type="entry name" value="Pkinase"/>
    <property type="match status" value="1"/>
</dbReference>
<sequence>MNEAERRRRALAAFREVVDLPVDQRAAWLEQHCAHDAQLIAQVLALLAADDREGEPFDGDARIWGQALHVSEEHEAHDAMLGRQLGAWRVLDVLGRGGMGAVYRVERDDGAYTQQAALKLIRASTDSQPARERFLRERQILAALRHPHIATLLDGGISPQGEPYFVMELIDGQPIDRWCDARNLGLRERVTLFLQVLDAVRYAHRNLVVHRDLKPSNLMVDAEGRVKLLDFGIAKQLEGGAVTATHDRALTFEYASPEQLHDAPITTATDVWQLGVVLHRLLSGSHPFGLTRDTPLASQLQHLERDTEPLTRAAAKLPPEQALQRGGHTPASLSRALRGSLSAIVQTCLRRDPEARYATADALANDLQAWLDSRPIAAVPLRRMQRLRLWGRRNRTLAAAVAAVSLALVAGTGVALWQAHEARAQARIATRESASARATLAFLSDTLAAAAPEQAMRRDVSVRELLDQARRKLDEKALEPQVRQSVQRMLGRLYQSLGDNVSAVALLEAGTRGVIPRQREDALTLADDLVVYSDALNNLERLPETLSVAEQAVALRERFAPNDPEQQLRALAHLTLGHLQKYGVFWCRKRAESALALAKRMPAPPVDVVLDVYSDLSDIASLEGNGTGLLSASRAGLAYADANRIPPASPLRQTLTKNLINGLLAQGQVIEAERVTRQAIDVGERTGGFGSAAATVLYQALADALNKQGRYAESLQALEHSLRLSSQAGEGPRNLGIVLANLATTSLQRGDVAAALRFASEGMARIDQAQVPADDAFRRMIERVQARALVAGGQLPEAGQRLNALRARALRLDGPTSEEYANVLGATLELQQAEGDVARGVLMLAQLRAVLVQRGVPSDHPDFARLLATEATFDRLRGDTLAAERHQRAALAQLDRGANACEAAIAKARLADDLASRDPVQASRLLVEALPILQQALVPAERNRHSAETLALRLAKPQHVARA</sequence>
<dbReference type="PROSITE" id="PS00107">
    <property type="entry name" value="PROTEIN_KINASE_ATP"/>
    <property type="match status" value="1"/>
</dbReference>
<organism evidence="8 9">
    <name type="scientific">Pseudoxanthomonas winnipegensis</name>
    <dbReference type="NCBI Taxonomy" id="2480810"/>
    <lineage>
        <taxon>Bacteria</taxon>
        <taxon>Pseudomonadati</taxon>
        <taxon>Pseudomonadota</taxon>
        <taxon>Gammaproteobacteria</taxon>
        <taxon>Lysobacterales</taxon>
        <taxon>Lysobacteraceae</taxon>
        <taxon>Pseudoxanthomonas</taxon>
    </lineage>
</organism>
<dbReference type="SMART" id="SM00220">
    <property type="entry name" value="S_TKc"/>
    <property type="match status" value="1"/>
</dbReference>
<dbReference type="Gene3D" id="3.30.200.20">
    <property type="entry name" value="Phosphorylase Kinase, domain 1"/>
    <property type="match status" value="1"/>
</dbReference>
<keyword evidence="4 5" id="KW-0067">ATP-binding</keyword>
<dbReference type="CDD" id="cd14014">
    <property type="entry name" value="STKc_PknB_like"/>
    <property type="match status" value="1"/>
</dbReference>
<evidence type="ECO:0000256" key="3">
    <source>
        <dbReference type="ARBA" id="ARBA00022777"/>
    </source>
</evidence>
<evidence type="ECO:0000259" key="7">
    <source>
        <dbReference type="PROSITE" id="PS50011"/>
    </source>
</evidence>
<dbReference type="PROSITE" id="PS50011">
    <property type="entry name" value="PROTEIN_KINASE_DOM"/>
    <property type="match status" value="1"/>
</dbReference>
<dbReference type="SUPFAM" id="SSF48452">
    <property type="entry name" value="TPR-like"/>
    <property type="match status" value="1"/>
</dbReference>
<dbReference type="InterPro" id="IPR008271">
    <property type="entry name" value="Ser/Thr_kinase_AS"/>
</dbReference>
<protein>
    <submittedName>
        <fullName evidence="8">Serine/threonine protein kinase</fullName>
    </submittedName>
</protein>
<comment type="caution">
    <text evidence="8">The sequence shown here is derived from an EMBL/GenBank/DDBJ whole genome shotgun (WGS) entry which is preliminary data.</text>
</comment>
<keyword evidence="6" id="KW-0812">Transmembrane</keyword>
<dbReference type="GO" id="GO:0004674">
    <property type="term" value="F:protein serine/threonine kinase activity"/>
    <property type="evidence" value="ECO:0007669"/>
    <property type="project" value="UniProtKB-KW"/>
</dbReference>
<dbReference type="Pfam" id="PF13424">
    <property type="entry name" value="TPR_12"/>
    <property type="match status" value="1"/>
</dbReference>
<dbReference type="EMBL" id="SHMC01000003">
    <property type="protein sequence ID" value="TAA25490.1"/>
    <property type="molecule type" value="Genomic_DNA"/>
</dbReference>
<dbReference type="PANTHER" id="PTHR43289">
    <property type="entry name" value="MITOGEN-ACTIVATED PROTEIN KINASE KINASE KINASE 20-RELATED"/>
    <property type="match status" value="1"/>
</dbReference>
<feature type="domain" description="Protein kinase" evidence="7">
    <location>
        <begin position="88"/>
        <end position="371"/>
    </location>
</feature>
<dbReference type="PANTHER" id="PTHR43289:SF34">
    <property type="entry name" value="SERINE_THREONINE-PROTEIN KINASE YBDM-RELATED"/>
    <property type="match status" value="1"/>
</dbReference>
<evidence type="ECO:0000313" key="9">
    <source>
        <dbReference type="Proteomes" id="UP000292627"/>
    </source>
</evidence>
<dbReference type="PROSITE" id="PS00108">
    <property type="entry name" value="PROTEIN_KINASE_ST"/>
    <property type="match status" value="1"/>
</dbReference>
<accession>A0A4Q8LAL0</accession>
<dbReference type="Gene3D" id="1.10.510.10">
    <property type="entry name" value="Transferase(Phosphotransferase) domain 1"/>
    <property type="match status" value="1"/>
</dbReference>
<proteinExistence type="predicted"/>
<dbReference type="AlphaFoldDB" id="A0A4Q8LAL0"/>
<dbReference type="GO" id="GO:0005524">
    <property type="term" value="F:ATP binding"/>
    <property type="evidence" value="ECO:0007669"/>
    <property type="project" value="UniProtKB-UniRule"/>
</dbReference>
<dbReference type="InterPro" id="IPR000719">
    <property type="entry name" value="Prot_kinase_dom"/>
</dbReference>
<dbReference type="InterPro" id="IPR011009">
    <property type="entry name" value="Kinase-like_dom_sf"/>
</dbReference>
<keyword evidence="2 5" id="KW-0547">Nucleotide-binding</keyword>
<dbReference type="SUPFAM" id="SSF56112">
    <property type="entry name" value="Protein kinase-like (PK-like)"/>
    <property type="match status" value="1"/>
</dbReference>